<evidence type="ECO:0000256" key="1">
    <source>
        <dbReference type="ARBA" id="ARBA00022516"/>
    </source>
</evidence>
<comment type="pathway">
    <text evidence="7">Bacterial outer membrane biogenesis; LPS lipid A biosynthesis.</text>
</comment>
<dbReference type="GO" id="GO:0103118">
    <property type="term" value="F:UDP-3-O-[(3R)-3-hydroxyacyl]-glucosamine N-acyltransferase activity"/>
    <property type="evidence" value="ECO:0007669"/>
    <property type="project" value="UniProtKB-EC"/>
</dbReference>
<dbReference type="InterPro" id="IPR007691">
    <property type="entry name" value="LpxD"/>
</dbReference>
<evidence type="ECO:0000256" key="6">
    <source>
        <dbReference type="ARBA" id="ARBA00023315"/>
    </source>
</evidence>
<protein>
    <recommendedName>
        <fullName evidence="7">UDP-3-O-acylglucosamine N-acyltransferase</fullName>
        <ecNumber evidence="7">2.3.1.191</ecNumber>
    </recommendedName>
</protein>
<comment type="subunit">
    <text evidence="7">Homotrimer.</text>
</comment>
<dbReference type="PANTHER" id="PTHR43378">
    <property type="entry name" value="UDP-3-O-ACYLGLUCOSAMINE N-ACYLTRANSFERASE"/>
    <property type="match status" value="1"/>
</dbReference>
<keyword evidence="5 7" id="KW-0443">Lipid metabolism</keyword>
<dbReference type="Pfam" id="PF04613">
    <property type="entry name" value="LpxD"/>
    <property type="match status" value="1"/>
</dbReference>
<accession>A0A368DY65</accession>
<keyword evidence="3 7" id="KW-0808">Transferase</keyword>
<evidence type="ECO:0000256" key="4">
    <source>
        <dbReference type="ARBA" id="ARBA00022737"/>
    </source>
</evidence>
<comment type="similarity">
    <text evidence="7">Belongs to the transferase hexapeptide repeat family. LpxD subfamily.</text>
</comment>
<dbReference type="GO" id="GO:0016410">
    <property type="term" value="F:N-acyltransferase activity"/>
    <property type="evidence" value="ECO:0007669"/>
    <property type="project" value="InterPro"/>
</dbReference>
<comment type="function">
    <text evidence="7">Catalyzes the N-acylation of UDP-3-O-acylglucosamine using 3-hydroxyacyl-ACP as the acyl donor. Is involved in the biosynthesis of lipid A, a phosphorylated glycolipid that anchors the lipopolysaccharide to the outer membrane of the cell.</text>
</comment>
<dbReference type="CDD" id="cd03352">
    <property type="entry name" value="LbH_LpxD"/>
    <property type="match status" value="1"/>
</dbReference>
<dbReference type="Proteomes" id="UP000252132">
    <property type="component" value="Unassembled WGS sequence"/>
</dbReference>
<evidence type="ECO:0000256" key="7">
    <source>
        <dbReference type="HAMAP-Rule" id="MF_00523"/>
    </source>
</evidence>
<dbReference type="SUPFAM" id="SSF51161">
    <property type="entry name" value="Trimeric LpxA-like enzymes"/>
    <property type="match status" value="1"/>
</dbReference>
<dbReference type="UniPathway" id="UPA00973"/>
<gene>
    <name evidence="7 9" type="primary">lpxD</name>
    <name evidence="9" type="ORF">DBW69_05510</name>
</gene>
<dbReference type="Pfam" id="PF00132">
    <property type="entry name" value="Hexapep"/>
    <property type="match status" value="2"/>
</dbReference>
<dbReference type="HAMAP" id="MF_00523">
    <property type="entry name" value="LpxD"/>
    <property type="match status" value="1"/>
</dbReference>
<comment type="catalytic activity">
    <reaction evidence="7">
        <text>a UDP-3-O-[(3R)-3-hydroxyacyl]-alpha-D-glucosamine + a (3R)-hydroxyacyl-[ACP] = a UDP-2-N,3-O-bis[(3R)-3-hydroxyacyl]-alpha-D-glucosamine + holo-[ACP] + H(+)</text>
        <dbReference type="Rhea" id="RHEA:53836"/>
        <dbReference type="Rhea" id="RHEA-COMP:9685"/>
        <dbReference type="Rhea" id="RHEA-COMP:9945"/>
        <dbReference type="ChEBI" id="CHEBI:15378"/>
        <dbReference type="ChEBI" id="CHEBI:64479"/>
        <dbReference type="ChEBI" id="CHEBI:78827"/>
        <dbReference type="ChEBI" id="CHEBI:137740"/>
        <dbReference type="ChEBI" id="CHEBI:137748"/>
        <dbReference type="EC" id="2.3.1.191"/>
    </reaction>
</comment>
<dbReference type="GO" id="GO:0016020">
    <property type="term" value="C:membrane"/>
    <property type="evidence" value="ECO:0007669"/>
    <property type="project" value="GOC"/>
</dbReference>
<keyword evidence="2 7" id="KW-0441">Lipid A biosynthesis</keyword>
<feature type="domain" description="UDP-3-O-[3-hydroxymyristoyl] glucosamine N-acyltransferase non-repeat region" evidence="8">
    <location>
        <begin position="34"/>
        <end position="101"/>
    </location>
</feature>
<dbReference type="InterPro" id="IPR001451">
    <property type="entry name" value="Hexapep"/>
</dbReference>
<evidence type="ECO:0000256" key="3">
    <source>
        <dbReference type="ARBA" id="ARBA00022679"/>
    </source>
</evidence>
<dbReference type="GO" id="GO:0009245">
    <property type="term" value="P:lipid A biosynthetic process"/>
    <property type="evidence" value="ECO:0007669"/>
    <property type="project" value="UniProtKB-UniRule"/>
</dbReference>
<name>A0A368DY65_9PROT</name>
<dbReference type="InterPro" id="IPR011004">
    <property type="entry name" value="Trimer_LpxA-like_sf"/>
</dbReference>
<evidence type="ECO:0000313" key="10">
    <source>
        <dbReference type="Proteomes" id="UP000252132"/>
    </source>
</evidence>
<evidence type="ECO:0000256" key="2">
    <source>
        <dbReference type="ARBA" id="ARBA00022556"/>
    </source>
</evidence>
<keyword evidence="4 7" id="KW-0677">Repeat</keyword>
<dbReference type="NCBIfam" id="NF002060">
    <property type="entry name" value="PRK00892.1"/>
    <property type="match status" value="1"/>
</dbReference>
<dbReference type="AlphaFoldDB" id="A0A368DY65"/>
<keyword evidence="1 7" id="KW-0444">Lipid biosynthesis</keyword>
<sequence length="346" mass="36276">MVDSRFYPPGQTFSIAEIAGFLDAEIKQGDGIASINGVSNLLNAGQNDIVFFNDAKYKNDLAVTKAGALLISTRDEDNISNFPAAVLLVDNPYKSYALIAQKIFPDQAQTKPVAGLQAEQIHPDAIIGKDVEIGFGAVIGAGAEIGDETIIGANAVIGPGCVVGRRSVIGANSVVQFALIGDDVHIHPNVSIGQDGFGYAPDFSGHVKIPQLGRVIIQSHVSIGVGADIDRGTLNDTVIGEGTKLDSQVHVAHNVQIGRHCLIAGQVGFAGSSIIEDYVMSGGQVAFNGHIHVGKGARILGASVVVKNIPAGQEVAGYPARASSLWRKETALISRLLKKRKTTKSE</sequence>
<dbReference type="PANTHER" id="PTHR43378:SF2">
    <property type="entry name" value="UDP-3-O-ACYLGLUCOSAMINE N-ACYLTRANSFERASE 1, MITOCHONDRIAL-RELATED"/>
    <property type="match status" value="1"/>
</dbReference>
<keyword evidence="6 7" id="KW-0012">Acyltransferase</keyword>
<comment type="caution">
    <text evidence="9">The sequence shown here is derived from an EMBL/GenBank/DDBJ whole genome shotgun (WGS) entry which is preliminary data.</text>
</comment>
<organism evidence="9 10">
    <name type="scientific">PS1 clade bacterium</name>
    <dbReference type="NCBI Taxonomy" id="2175152"/>
    <lineage>
        <taxon>Bacteria</taxon>
        <taxon>Pseudomonadati</taxon>
        <taxon>Pseudomonadota</taxon>
        <taxon>Alphaproteobacteria</taxon>
        <taxon>PS1 clade</taxon>
    </lineage>
</organism>
<reference evidence="9 10" key="1">
    <citation type="journal article" date="2018" name="Microbiome">
        <title>Fine metagenomic profile of the Mediterranean stratified and mixed water columns revealed by assembly and recruitment.</title>
        <authorList>
            <person name="Haro-Moreno J.M."/>
            <person name="Lopez-Perez M."/>
            <person name="De La Torre J.R."/>
            <person name="Picazo A."/>
            <person name="Camacho A."/>
            <person name="Rodriguez-Valera F."/>
        </authorList>
    </citation>
    <scope>NUCLEOTIDE SEQUENCE [LARGE SCALE GENOMIC DNA]</scope>
    <source>
        <strain evidence="9">MED-G55</strain>
    </source>
</reference>
<proteinExistence type="inferred from homology"/>
<dbReference type="NCBIfam" id="TIGR01853">
    <property type="entry name" value="lipid_A_lpxD"/>
    <property type="match status" value="1"/>
</dbReference>
<evidence type="ECO:0000259" key="8">
    <source>
        <dbReference type="Pfam" id="PF04613"/>
    </source>
</evidence>
<dbReference type="EC" id="2.3.1.191" evidence="7"/>
<dbReference type="InterPro" id="IPR020573">
    <property type="entry name" value="UDP_GlcNAc_AcTrfase_non-rep"/>
</dbReference>
<evidence type="ECO:0000313" key="9">
    <source>
        <dbReference type="EMBL" id="RCL76151.1"/>
    </source>
</evidence>
<dbReference type="Gene3D" id="2.160.10.10">
    <property type="entry name" value="Hexapeptide repeat proteins"/>
    <property type="match status" value="1"/>
</dbReference>
<dbReference type="Gene3D" id="3.40.1390.10">
    <property type="entry name" value="MurE/MurF, N-terminal domain"/>
    <property type="match status" value="1"/>
</dbReference>
<dbReference type="EMBL" id="QOQF01000023">
    <property type="protein sequence ID" value="RCL76151.1"/>
    <property type="molecule type" value="Genomic_DNA"/>
</dbReference>
<feature type="active site" description="Proton acceptor" evidence="7">
    <location>
        <position position="253"/>
    </location>
</feature>
<evidence type="ECO:0000256" key="5">
    <source>
        <dbReference type="ARBA" id="ARBA00023098"/>
    </source>
</evidence>